<dbReference type="PANTHER" id="PTHR12428:SF65">
    <property type="entry name" value="CYTOCHROME C OXIDASE ASSEMBLY PROTEIN COX18, MITOCHONDRIAL"/>
    <property type="match status" value="1"/>
</dbReference>
<evidence type="ECO:0000256" key="4">
    <source>
        <dbReference type="ARBA" id="ARBA00023136"/>
    </source>
</evidence>
<sequence length="243" mass="27729">MDILYQIFILPIEAVMHMILSSSYAATGSYGLSIFLLSLLINASLLPLFHLAERWQEAERQVQKFLKPKLREFREAFSGAERHAMVQTLYRQVGYHPMYAMRSSVGLFLQLPFWIAAYQLLSHYQPLNGASFLAFDNLGKPDGLLWGENVLPFIMTALNLAAAFVYTKSLSRADQIQPVLLAVLFLVLLYGSPAGLLLYWTFNSLFSLLRIAWLSRAQQRIARQQIRLSHHHGSYPQHKQASL</sequence>
<evidence type="ECO:0000313" key="9">
    <source>
        <dbReference type="Proteomes" id="UP001179121"/>
    </source>
</evidence>
<reference evidence="8" key="1">
    <citation type="submission" date="2022-10" db="EMBL/GenBank/DDBJ databases">
        <authorList>
            <person name="Koch H."/>
        </authorList>
    </citation>
    <scope>NUCLEOTIDE SEQUENCE</scope>
    <source>
        <strain evidence="8">DNF</strain>
    </source>
</reference>
<dbReference type="PANTHER" id="PTHR12428">
    <property type="entry name" value="OXA1"/>
    <property type="match status" value="1"/>
</dbReference>
<feature type="transmembrane region" description="Helical" evidence="6">
    <location>
        <begin position="7"/>
        <end position="26"/>
    </location>
</feature>
<dbReference type="GO" id="GO:0051205">
    <property type="term" value="P:protein insertion into membrane"/>
    <property type="evidence" value="ECO:0007669"/>
    <property type="project" value="TreeGrafter"/>
</dbReference>
<organism evidence="8 9">
    <name type="scientific">Nitrospira tepida</name>
    <dbReference type="NCBI Taxonomy" id="2973512"/>
    <lineage>
        <taxon>Bacteria</taxon>
        <taxon>Pseudomonadati</taxon>
        <taxon>Nitrospirota</taxon>
        <taxon>Nitrospiria</taxon>
        <taxon>Nitrospirales</taxon>
        <taxon>Nitrospiraceae</taxon>
        <taxon>Nitrospira</taxon>
    </lineage>
</organism>
<comment type="subcellular location">
    <subcellularLocation>
        <location evidence="1 5">Membrane</location>
        <topology evidence="1 5">Multi-pass membrane protein</topology>
    </subcellularLocation>
</comment>
<evidence type="ECO:0000259" key="7">
    <source>
        <dbReference type="Pfam" id="PF02096"/>
    </source>
</evidence>
<feature type="transmembrane region" description="Helical" evidence="6">
    <location>
        <begin position="99"/>
        <end position="121"/>
    </location>
</feature>
<accession>A0AA86T2A1</accession>
<dbReference type="InterPro" id="IPR001708">
    <property type="entry name" value="YidC/ALB3/OXA1/COX18"/>
</dbReference>
<evidence type="ECO:0000256" key="6">
    <source>
        <dbReference type="SAM" id="Phobius"/>
    </source>
</evidence>
<dbReference type="KEGG" id="nti:DNFV4_01062"/>
<keyword evidence="3 6" id="KW-1133">Transmembrane helix</keyword>
<dbReference type="RefSeq" id="WP_289267614.1">
    <property type="nucleotide sequence ID" value="NZ_OX365700.1"/>
</dbReference>
<dbReference type="Pfam" id="PF02096">
    <property type="entry name" value="60KD_IMP"/>
    <property type="match status" value="1"/>
</dbReference>
<dbReference type="GO" id="GO:0032977">
    <property type="term" value="F:membrane insertase activity"/>
    <property type="evidence" value="ECO:0007669"/>
    <property type="project" value="InterPro"/>
</dbReference>
<dbReference type="AlphaFoldDB" id="A0AA86T2A1"/>
<comment type="similarity">
    <text evidence="5">Belongs to the OXA1/ALB3/YidC family.</text>
</comment>
<keyword evidence="4 6" id="KW-0472">Membrane</keyword>
<evidence type="ECO:0000313" key="8">
    <source>
        <dbReference type="EMBL" id="CAI4030634.1"/>
    </source>
</evidence>
<feature type="transmembrane region" description="Helical" evidence="6">
    <location>
        <begin position="150"/>
        <end position="167"/>
    </location>
</feature>
<feature type="transmembrane region" description="Helical" evidence="6">
    <location>
        <begin position="32"/>
        <end position="52"/>
    </location>
</feature>
<proteinExistence type="inferred from homology"/>
<gene>
    <name evidence="8" type="ORF">DNFV4_01062</name>
</gene>
<evidence type="ECO:0000256" key="5">
    <source>
        <dbReference type="RuleBase" id="RU003945"/>
    </source>
</evidence>
<keyword evidence="9" id="KW-1185">Reference proteome</keyword>
<dbReference type="InterPro" id="IPR028055">
    <property type="entry name" value="YidC/Oxa/ALB_C"/>
</dbReference>
<keyword evidence="2 5" id="KW-0812">Transmembrane</keyword>
<protein>
    <submittedName>
        <fullName evidence="8">OxaI/YidC membrane insertion protein</fullName>
    </submittedName>
</protein>
<dbReference type="GO" id="GO:0005886">
    <property type="term" value="C:plasma membrane"/>
    <property type="evidence" value="ECO:0007669"/>
    <property type="project" value="TreeGrafter"/>
</dbReference>
<feature type="domain" description="Membrane insertase YidC/Oxa/ALB C-terminal" evidence="7">
    <location>
        <begin position="30"/>
        <end position="214"/>
    </location>
</feature>
<evidence type="ECO:0000256" key="1">
    <source>
        <dbReference type="ARBA" id="ARBA00004141"/>
    </source>
</evidence>
<evidence type="ECO:0000256" key="2">
    <source>
        <dbReference type="ARBA" id="ARBA00022692"/>
    </source>
</evidence>
<dbReference type="EMBL" id="OX365700">
    <property type="protein sequence ID" value="CAI4030634.1"/>
    <property type="molecule type" value="Genomic_DNA"/>
</dbReference>
<feature type="transmembrane region" description="Helical" evidence="6">
    <location>
        <begin position="179"/>
        <end position="200"/>
    </location>
</feature>
<name>A0AA86T2A1_9BACT</name>
<evidence type="ECO:0000256" key="3">
    <source>
        <dbReference type="ARBA" id="ARBA00022989"/>
    </source>
</evidence>
<dbReference type="Proteomes" id="UP001179121">
    <property type="component" value="Chromosome"/>
</dbReference>